<keyword evidence="2 4" id="KW-0547">Nucleotide-binding</keyword>
<keyword evidence="4" id="KW-0030">Aminoacyl-tRNA synthetase</keyword>
<dbReference type="GO" id="GO:0004821">
    <property type="term" value="F:histidine-tRNA ligase activity"/>
    <property type="evidence" value="ECO:0007669"/>
    <property type="project" value="UniProtKB-UniRule"/>
</dbReference>
<feature type="binding site" evidence="5">
    <location>
        <position position="256"/>
    </location>
    <ligand>
        <name>L-histidine</name>
        <dbReference type="ChEBI" id="CHEBI:57595"/>
    </ligand>
</feature>
<dbReference type="EC" id="6.1.1.21" evidence="4"/>
<dbReference type="GO" id="GO:0005524">
    <property type="term" value="F:ATP binding"/>
    <property type="evidence" value="ECO:0007669"/>
    <property type="project" value="UniProtKB-UniRule"/>
</dbReference>
<dbReference type="InterPro" id="IPR004516">
    <property type="entry name" value="HisRS/HisZ"/>
</dbReference>
<feature type="domain" description="Aminoacyl-transfer RNA synthetases class-II family profile" evidence="6">
    <location>
        <begin position="1"/>
        <end position="310"/>
    </location>
</feature>
<dbReference type="NCBIfam" id="TIGR00442">
    <property type="entry name" value="hisS"/>
    <property type="match status" value="1"/>
</dbReference>
<dbReference type="Pfam" id="PF13393">
    <property type="entry name" value="tRNA-synt_His"/>
    <property type="match status" value="1"/>
</dbReference>
<dbReference type="PIRSF" id="PIRSF001549">
    <property type="entry name" value="His-tRNA_synth"/>
    <property type="match status" value="1"/>
</dbReference>
<evidence type="ECO:0000313" key="7">
    <source>
        <dbReference type="EMBL" id="ARW64457.1"/>
    </source>
</evidence>
<dbReference type="Gene3D" id="3.40.50.800">
    <property type="entry name" value="Anticodon-binding domain"/>
    <property type="match status" value="1"/>
</dbReference>
<dbReference type="SUPFAM" id="SSF52954">
    <property type="entry name" value="Class II aaRS ABD-related"/>
    <property type="match status" value="1"/>
</dbReference>
<comment type="similarity">
    <text evidence="1 4">Belongs to the class-II aminoacyl-tRNA synthetase family.</text>
</comment>
<evidence type="ECO:0000256" key="4">
    <source>
        <dbReference type="HAMAP-Rule" id="MF_00127"/>
    </source>
</evidence>
<dbReference type="InterPro" id="IPR015807">
    <property type="entry name" value="His-tRNA-ligase"/>
</dbReference>
<organism evidence="7">
    <name type="scientific">Polysiphonia infestans</name>
    <dbReference type="NCBI Taxonomy" id="2006978"/>
    <lineage>
        <taxon>Eukaryota</taxon>
        <taxon>Rhodophyta</taxon>
        <taxon>Florideophyceae</taxon>
        <taxon>Rhodymeniophycidae</taxon>
        <taxon>Ceramiales</taxon>
        <taxon>Rhodomelaceae</taxon>
        <taxon>Polysiphonioideae</taxon>
        <taxon>Polysiphonia</taxon>
    </lineage>
</organism>
<dbReference type="Gene3D" id="3.30.930.10">
    <property type="entry name" value="Bira Bifunctional Protein, Domain 2"/>
    <property type="match status" value="1"/>
</dbReference>
<proteinExistence type="inferred from homology"/>
<gene>
    <name evidence="7" type="primary">syh</name>
    <name evidence="4" type="synonym">hisS</name>
</gene>
<dbReference type="PROSITE" id="PS50862">
    <property type="entry name" value="AA_TRNA_LIGASE_II"/>
    <property type="match status" value="1"/>
</dbReference>
<reference evidence="7" key="1">
    <citation type="journal article" date="2017" name="J. Phycol.">
        <title>Analysis of chloroplast genomes and a supermatrix inform reclassification of the Rhodomelaceae (Rhodophyta).</title>
        <authorList>
            <person name="Diaz-Tapia P."/>
            <person name="Maggs C.A."/>
            <person name="West J.A."/>
            <person name="Verbruggen H."/>
        </authorList>
    </citation>
    <scope>NUCLEOTIDE SEQUENCE</scope>
    <source>
        <strain evidence="7">PD763</strain>
    </source>
</reference>
<dbReference type="RefSeq" id="YP_009395477.1">
    <property type="nucleotide sequence ID" value="NC_035277.1"/>
</dbReference>
<evidence type="ECO:0000256" key="3">
    <source>
        <dbReference type="ARBA" id="ARBA00047639"/>
    </source>
</evidence>
<dbReference type="InterPro" id="IPR006195">
    <property type="entry name" value="aa-tRNA-synth_II"/>
</dbReference>
<dbReference type="PANTHER" id="PTHR43707:SF1">
    <property type="entry name" value="HISTIDINE--TRNA LIGASE, MITOCHONDRIAL-RELATED"/>
    <property type="match status" value="1"/>
</dbReference>
<evidence type="ECO:0000256" key="1">
    <source>
        <dbReference type="ARBA" id="ARBA00008226"/>
    </source>
</evidence>
<dbReference type="CDD" id="cd00773">
    <property type="entry name" value="HisRS-like_core"/>
    <property type="match status" value="1"/>
</dbReference>
<comment type="catalytic activity">
    <reaction evidence="3 4">
        <text>tRNA(His) + L-histidine + ATP = L-histidyl-tRNA(His) + AMP + diphosphate + H(+)</text>
        <dbReference type="Rhea" id="RHEA:17313"/>
        <dbReference type="Rhea" id="RHEA-COMP:9665"/>
        <dbReference type="Rhea" id="RHEA-COMP:9689"/>
        <dbReference type="ChEBI" id="CHEBI:15378"/>
        <dbReference type="ChEBI" id="CHEBI:30616"/>
        <dbReference type="ChEBI" id="CHEBI:33019"/>
        <dbReference type="ChEBI" id="CHEBI:57595"/>
        <dbReference type="ChEBI" id="CHEBI:78442"/>
        <dbReference type="ChEBI" id="CHEBI:78527"/>
        <dbReference type="ChEBI" id="CHEBI:456215"/>
        <dbReference type="EC" id="6.1.1.21"/>
    </reaction>
</comment>
<dbReference type="InterPro" id="IPR045864">
    <property type="entry name" value="aa-tRNA-synth_II/BPL/LPL"/>
</dbReference>
<dbReference type="InterPro" id="IPR004154">
    <property type="entry name" value="Anticodon-bd"/>
</dbReference>
<evidence type="ECO:0000259" key="6">
    <source>
        <dbReference type="PROSITE" id="PS50862"/>
    </source>
</evidence>
<keyword evidence="7" id="KW-0934">Plastid</keyword>
<dbReference type="GeneID" id="33357508"/>
<sequence>MQPIRGTKDILPNEIEIWQAIYSIAQNTLKNYNYSEIRTPIIENTNLFERGVGNFTDIVNREMYTFTDRGNRSITLRPEGTSSIARAVLSNKIHLNNKINRLWYLGPMFRYERPQKGRQRQFHQLGIECVGTEKSIADAEVIKIAYEILKKLNCEQNCHLEINSIGNMEERELYKQGLTKYLKKYESELDKNSQKRICDNPLRILDSKNEKTQQIIREAPVLKNYLGELSIKHFNEVCEHLNCLDIKYEINNYLVRGLDYYNYTAFEIKTNEKNNQNTICGGGRYDYLTKQLGGPEIPAVGWAIGIERLISITKDQLKTRIENKAIYIATEDLETKNIIWDIIHILEKYKLKFDLDFTNNSISKKVKKANQVGTKICIVVSQHDLNDDYLVIRWLNTGKQQKVSLLNLEEYIKYIKNFF</sequence>
<dbReference type="Pfam" id="PF03129">
    <property type="entry name" value="HGTP_anticodon"/>
    <property type="match status" value="1"/>
</dbReference>
<keyword evidence="4" id="KW-0648">Protein biosynthesis</keyword>
<dbReference type="EMBL" id="MF101432">
    <property type="protein sequence ID" value="ARW64457.1"/>
    <property type="molecule type" value="Genomic_DNA"/>
</dbReference>
<dbReference type="InterPro" id="IPR036621">
    <property type="entry name" value="Anticodon-bd_dom_sf"/>
</dbReference>
<comment type="subcellular location">
    <subcellularLocation>
        <location evidence="4">Plastid</location>
        <location evidence="4">Chloroplast</location>
    </subcellularLocation>
</comment>
<evidence type="ECO:0000256" key="2">
    <source>
        <dbReference type="ARBA" id="ARBA00022741"/>
    </source>
</evidence>
<accession>A0A1Z1MEF8</accession>
<dbReference type="HAMAP" id="MF_00127">
    <property type="entry name" value="His_tRNA_synth"/>
    <property type="match status" value="1"/>
</dbReference>
<keyword evidence="7" id="KW-0150">Chloroplast</keyword>
<feature type="binding site" evidence="5">
    <location>
        <begin position="79"/>
        <end position="81"/>
    </location>
    <ligand>
        <name>L-histidine</name>
        <dbReference type="ChEBI" id="CHEBI:57595"/>
    </ligand>
</feature>
<feature type="binding site" evidence="5">
    <location>
        <position position="110"/>
    </location>
    <ligand>
        <name>L-histidine</name>
        <dbReference type="ChEBI" id="CHEBI:57595"/>
    </ligand>
</feature>
<name>A0A1Z1MEF8_9FLOR</name>
<dbReference type="SUPFAM" id="SSF55681">
    <property type="entry name" value="Class II aaRS and biotin synthetases"/>
    <property type="match status" value="1"/>
</dbReference>
<keyword evidence="4 7" id="KW-0436">Ligase</keyword>
<dbReference type="AlphaFoldDB" id="A0A1Z1MEF8"/>
<dbReference type="PANTHER" id="PTHR43707">
    <property type="entry name" value="HISTIDYL-TRNA SYNTHETASE"/>
    <property type="match status" value="1"/>
</dbReference>
<feature type="binding site" evidence="5">
    <location>
        <begin position="260"/>
        <end position="261"/>
    </location>
    <ligand>
        <name>L-histidine</name>
        <dbReference type="ChEBI" id="CHEBI:57595"/>
    </ligand>
</feature>
<keyword evidence="4" id="KW-0067">ATP-binding</keyword>
<evidence type="ECO:0000256" key="5">
    <source>
        <dbReference type="PIRSR" id="PIRSR001549-1"/>
    </source>
</evidence>
<geneLocation type="chloroplast" evidence="7"/>
<protein>
    <recommendedName>
        <fullName evidence="4">Histidine--tRNA ligase, chloroplastic</fullName>
        <ecNumber evidence="4">6.1.1.21</ecNumber>
    </recommendedName>
    <alternativeName>
        <fullName evidence="4">Histidyl-tRNA synthetase</fullName>
        <shortName evidence="4">HisRS</shortName>
    </alternativeName>
</protein>
<feature type="binding site" evidence="5">
    <location>
        <position position="128"/>
    </location>
    <ligand>
        <name>L-histidine</name>
        <dbReference type="ChEBI" id="CHEBI:57595"/>
    </ligand>
</feature>
<dbReference type="GO" id="GO:0009507">
    <property type="term" value="C:chloroplast"/>
    <property type="evidence" value="ECO:0007669"/>
    <property type="project" value="UniProtKB-SubCell"/>
</dbReference>
<dbReference type="InterPro" id="IPR041715">
    <property type="entry name" value="HisRS-like_core"/>
</dbReference>
<feature type="binding site" evidence="5">
    <location>
        <position position="124"/>
    </location>
    <ligand>
        <name>L-histidine</name>
        <dbReference type="ChEBI" id="CHEBI:57595"/>
    </ligand>
</feature>
<dbReference type="GO" id="GO:0006427">
    <property type="term" value="P:histidyl-tRNA aminoacylation"/>
    <property type="evidence" value="ECO:0007669"/>
    <property type="project" value="UniProtKB-UniRule"/>
</dbReference>